<feature type="domain" description="AMP-dependent synthetase/ligase" evidence="1">
    <location>
        <begin position="3"/>
        <end position="236"/>
    </location>
</feature>
<dbReference type="GO" id="GO:0044550">
    <property type="term" value="P:secondary metabolite biosynthetic process"/>
    <property type="evidence" value="ECO:0007669"/>
    <property type="project" value="TreeGrafter"/>
</dbReference>
<dbReference type="InterPro" id="IPR020459">
    <property type="entry name" value="AMP-binding"/>
</dbReference>
<proteinExistence type="predicted"/>
<dbReference type="PANTHER" id="PTHR45527:SF1">
    <property type="entry name" value="FATTY ACID SYNTHASE"/>
    <property type="match status" value="1"/>
</dbReference>
<gene>
    <name evidence="2" type="ORF">S01H1_63978</name>
</gene>
<dbReference type="GO" id="GO:0031177">
    <property type="term" value="F:phosphopantetheine binding"/>
    <property type="evidence" value="ECO:0007669"/>
    <property type="project" value="TreeGrafter"/>
</dbReference>
<dbReference type="AlphaFoldDB" id="X0XSY8"/>
<dbReference type="EMBL" id="BARS01042136">
    <property type="protein sequence ID" value="GAG39768.1"/>
    <property type="molecule type" value="Genomic_DNA"/>
</dbReference>
<organism evidence="2">
    <name type="scientific">marine sediment metagenome</name>
    <dbReference type="NCBI Taxonomy" id="412755"/>
    <lineage>
        <taxon>unclassified sequences</taxon>
        <taxon>metagenomes</taxon>
        <taxon>ecological metagenomes</taxon>
    </lineage>
</organism>
<accession>X0XSY8</accession>
<dbReference type="InterPro" id="IPR020845">
    <property type="entry name" value="AMP-binding_CS"/>
</dbReference>
<dbReference type="PANTHER" id="PTHR45527">
    <property type="entry name" value="NONRIBOSOMAL PEPTIDE SYNTHETASE"/>
    <property type="match status" value="1"/>
</dbReference>
<dbReference type="InterPro" id="IPR000873">
    <property type="entry name" value="AMP-dep_synth/lig_dom"/>
</dbReference>
<comment type="caution">
    <text evidence="2">The sequence shown here is derived from an EMBL/GenBank/DDBJ whole genome shotgun (WGS) entry which is preliminary data.</text>
</comment>
<feature type="non-terminal residue" evidence="2">
    <location>
        <position position="236"/>
    </location>
</feature>
<protein>
    <recommendedName>
        <fullName evidence="1">AMP-dependent synthetase/ligase domain-containing protein</fullName>
    </recommendedName>
</protein>
<dbReference type="Pfam" id="PF00501">
    <property type="entry name" value="AMP-binding"/>
    <property type="match status" value="1"/>
</dbReference>
<dbReference type="GO" id="GO:0005737">
    <property type="term" value="C:cytoplasm"/>
    <property type="evidence" value="ECO:0007669"/>
    <property type="project" value="TreeGrafter"/>
</dbReference>
<dbReference type="SUPFAM" id="SSF56801">
    <property type="entry name" value="Acetyl-CoA synthetase-like"/>
    <property type="match status" value="1"/>
</dbReference>
<dbReference type="PRINTS" id="PR00154">
    <property type="entry name" value="AMPBINDING"/>
</dbReference>
<sequence>MIDRSELLIIGLLGILKSGGAYLPIDPEYPHERVNYILKDSNPKALLIHSDFGSNIASYEGLLFEMDTQLGLLKEPDNNIDNMNRSSHLAYVIYTSGSTGTPKGVMVEHGGFINMSSDQINAFGVAESDRVLQFSSASFDASLSEIFMALLSGASLVLVDKKTLTNPPDLMRYMEEKQITVVTLTPIYMSALYGNELRGLKTIITAGEPANIESAVFYSRTKNVFNAYGPTEASVC</sequence>
<dbReference type="PROSITE" id="PS00455">
    <property type="entry name" value="AMP_BINDING"/>
    <property type="match status" value="1"/>
</dbReference>
<dbReference type="FunFam" id="3.40.50.980:FF:000001">
    <property type="entry name" value="Non-ribosomal peptide synthetase"/>
    <property type="match status" value="1"/>
</dbReference>
<evidence type="ECO:0000259" key="1">
    <source>
        <dbReference type="Pfam" id="PF00501"/>
    </source>
</evidence>
<name>X0XSY8_9ZZZZ</name>
<evidence type="ECO:0000313" key="2">
    <source>
        <dbReference type="EMBL" id="GAG39768.1"/>
    </source>
</evidence>
<reference evidence="2" key="1">
    <citation type="journal article" date="2014" name="Front. Microbiol.">
        <title>High frequency of phylogenetically diverse reductive dehalogenase-homologous genes in deep subseafloor sedimentary metagenomes.</title>
        <authorList>
            <person name="Kawai M."/>
            <person name="Futagami T."/>
            <person name="Toyoda A."/>
            <person name="Takaki Y."/>
            <person name="Nishi S."/>
            <person name="Hori S."/>
            <person name="Arai W."/>
            <person name="Tsubouchi T."/>
            <person name="Morono Y."/>
            <person name="Uchiyama I."/>
            <person name="Ito T."/>
            <person name="Fujiyama A."/>
            <person name="Inagaki F."/>
            <person name="Takami H."/>
        </authorList>
    </citation>
    <scope>NUCLEOTIDE SEQUENCE</scope>
    <source>
        <strain evidence="2">Expedition CK06-06</strain>
    </source>
</reference>
<dbReference type="GO" id="GO:0043041">
    <property type="term" value="P:amino acid activation for nonribosomal peptide biosynthetic process"/>
    <property type="evidence" value="ECO:0007669"/>
    <property type="project" value="TreeGrafter"/>
</dbReference>
<dbReference type="Gene3D" id="3.40.50.980">
    <property type="match status" value="2"/>
</dbReference>